<reference evidence="1" key="1">
    <citation type="submission" date="2022-11" db="EMBL/GenBank/DDBJ databases">
        <title>blaNDM-1 and qnrB1 co-producing ST413 Enterobacter.</title>
        <authorList>
            <person name="Halder G."/>
            <person name="Chaudhuri B."/>
            <person name="Dutta S."/>
        </authorList>
    </citation>
    <scope>NUCLEOTIDE SEQUENCE</scope>
    <source>
        <strain evidence="1">PEER684</strain>
    </source>
</reference>
<dbReference type="EMBL" id="JALLIR010000001">
    <property type="protein sequence ID" value="MDR9946306.1"/>
    <property type="molecule type" value="Genomic_DNA"/>
</dbReference>
<sequence>MNMKVVSSHQRLKLRIEDFFDTSEERKQARALIDALAEQSHAWIFGGMIRDIGLFGRGGFSSDIDLVIDLSQEALINALKFLNIDHFSMNKLGGIRFHYKSLDFDIWSINDTWAFKNSIVEFKDTYSLLNTTLMSWDSVLYDVKNKHVISTDNYLHDLYHRRLELVLQQTPNEIGSVIKILRTIYNKRVQIIGPQLSGFLLQALQEHSYDQLKQYEYCSYQSSSFNDEDLKRLKENICHCESGLDIKICL</sequence>
<name>A0AAE4DY04_9ENTR</name>
<evidence type="ECO:0000313" key="1">
    <source>
        <dbReference type="EMBL" id="MDR9946306.1"/>
    </source>
</evidence>
<dbReference type="RefSeq" id="WP_059386780.1">
    <property type="nucleotide sequence ID" value="NZ_JACWFD010000001.1"/>
</dbReference>
<gene>
    <name evidence="1" type="ORF">MX989_09470</name>
</gene>
<dbReference type="AlphaFoldDB" id="A0AAE4DY04"/>
<dbReference type="Proteomes" id="UP001185068">
    <property type="component" value="Unassembled WGS sequence"/>
</dbReference>
<comment type="caution">
    <text evidence="1">The sequence shown here is derived from an EMBL/GenBank/DDBJ whole genome shotgun (WGS) entry which is preliminary data.</text>
</comment>
<protein>
    <recommendedName>
        <fullName evidence="3">Poly A polymerase head domain-containing protein</fullName>
    </recommendedName>
</protein>
<evidence type="ECO:0000313" key="2">
    <source>
        <dbReference type="Proteomes" id="UP001185068"/>
    </source>
</evidence>
<proteinExistence type="predicted"/>
<organism evidence="1 2">
    <name type="scientific">Enterobacter sichuanensis</name>
    <dbReference type="NCBI Taxonomy" id="2071710"/>
    <lineage>
        <taxon>Bacteria</taxon>
        <taxon>Pseudomonadati</taxon>
        <taxon>Pseudomonadota</taxon>
        <taxon>Gammaproteobacteria</taxon>
        <taxon>Enterobacterales</taxon>
        <taxon>Enterobacteriaceae</taxon>
        <taxon>Enterobacter</taxon>
        <taxon>Enterobacter cloacae complex</taxon>
    </lineage>
</organism>
<accession>A0AAE4DY04</accession>
<evidence type="ECO:0008006" key="3">
    <source>
        <dbReference type="Google" id="ProtNLM"/>
    </source>
</evidence>